<dbReference type="EMBL" id="WITK01000016">
    <property type="protein sequence ID" value="MQW92726.1"/>
    <property type="molecule type" value="Genomic_DNA"/>
</dbReference>
<proteinExistence type="predicted"/>
<dbReference type="PANTHER" id="PTHR42942">
    <property type="entry name" value="6-O-METHYLGUANINE DNA METHYLTRANSFERASE"/>
    <property type="match status" value="1"/>
</dbReference>
<dbReference type="InterPro" id="IPR036217">
    <property type="entry name" value="MethylDNA_cys_MeTrfase_DNAb"/>
</dbReference>
<keyword evidence="5" id="KW-1185">Reference proteome</keyword>
<dbReference type="Pfam" id="PF01035">
    <property type="entry name" value="DNA_binding_1"/>
    <property type="match status" value="1"/>
</dbReference>
<evidence type="ECO:0000313" key="5">
    <source>
        <dbReference type="Proteomes" id="UP000327478"/>
    </source>
</evidence>
<protein>
    <recommendedName>
        <fullName evidence="2">Methylated-DNA-[protein]-cysteine S-methyltransferase DNA binding domain-containing protein</fullName>
    </recommendedName>
</protein>
<evidence type="ECO:0000259" key="2">
    <source>
        <dbReference type="Pfam" id="PF01035"/>
    </source>
</evidence>
<reference evidence="5 6" key="1">
    <citation type="submission" date="2019-10" db="EMBL/GenBank/DDBJ databases">
        <authorList>
            <person name="Dong K."/>
        </authorList>
    </citation>
    <scope>NUCLEOTIDE SEQUENCE [LARGE SCALE GENOMIC DNA]</scope>
    <source>
        <strain evidence="4">Dk386</strain>
        <strain evidence="5">dk386</strain>
        <strain evidence="6">dk771</strain>
        <strain evidence="3">Dk771</strain>
    </source>
</reference>
<gene>
    <name evidence="4" type="ORF">GFH30_03810</name>
    <name evidence="3" type="ORF">GHJ48_10060</name>
</gene>
<dbReference type="Gene3D" id="1.10.10.10">
    <property type="entry name" value="Winged helix-like DNA-binding domain superfamily/Winged helix DNA-binding domain"/>
    <property type="match status" value="1"/>
</dbReference>
<sequence>MTDTSDELARLIFAVVDCIPYGKVATYGEVARLAGLPRHARLVGRVLSQLDDESDLPWHRVINAQGQISLK</sequence>
<dbReference type="EMBL" id="CP045650">
    <property type="protein sequence ID" value="QGA10576.1"/>
    <property type="molecule type" value="Genomic_DNA"/>
</dbReference>
<evidence type="ECO:0000313" key="6">
    <source>
        <dbReference type="Proteomes" id="UP000480556"/>
    </source>
</evidence>
<accession>A0A5Q0P1E4</accession>
<dbReference type="GO" id="GO:0006281">
    <property type="term" value="P:DNA repair"/>
    <property type="evidence" value="ECO:0007669"/>
    <property type="project" value="InterPro"/>
</dbReference>
<feature type="domain" description="Methylated-DNA-[protein]-cysteine S-methyltransferase DNA binding" evidence="2">
    <location>
        <begin position="10"/>
        <end position="69"/>
    </location>
</feature>
<evidence type="ECO:0000313" key="3">
    <source>
        <dbReference type="EMBL" id="MQW92726.1"/>
    </source>
</evidence>
<dbReference type="InterPro" id="IPR052520">
    <property type="entry name" value="ATL_DNA_repair"/>
</dbReference>
<evidence type="ECO:0000256" key="1">
    <source>
        <dbReference type="ARBA" id="ARBA00022763"/>
    </source>
</evidence>
<dbReference type="Proteomes" id="UP000327478">
    <property type="component" value="Chromosome"/>
</dbReference>
<dbReference type="CDD" id="cd06445">
    <property type="entry name" value="ATase"/>
    <property type="match status" value="1"/>
</dbReference>
<dbReference type="SUPFAM" id="SSF46767">
    <property type="entry name" value="Methylated DNA-protein cysteine methyltransferase, C-terminal domain"/>
    <property type="match status" value="1"/>
</dbReference>
<dbReference type="InterPro" id="IPR036388">
    <property type="entry name" value="WH-like_DNA-bd_sf"/>
</dbReference>
<keyword evidence="1" id="KW-0227">DNA damage</keyword>
<dbReference type="GO" id="GO:0003824">
    <property type="term" value="F:catalytic activity"/>
    <property type="evidence" value="ECO:0007669"/>
    <property type="project" value="InterPro"/>
</dbReference>
<organism evidence="3 6">
    <name type="scientific">Acinetobacter wanghuae</name>
    <dbReference type="NCBI Taxonomy" id="2662362"/>
    <lineage>
        <taxon>Bacteria</taxon>
        <taxon>Pseudomonadati</taxon>
        <taxon>Pseudomonadota</taxon>
        <taxon>Gammaproteobacteria</taxon>
        <taxon>Moraxellales</taxon>
        <taxon>Moraxellaceae</taxon>
        <taxon>Acinetobacter</taxon>
    </lineage>
</organism>
<dbReference type="Proteomes" id="UP000480556">
    <property type="component" value="Unassembled WGS sequence"/>
</dbReference>
<dbReference type="InterPro" id="IPR014048">
    <property type="entry name" value="MethylDNA_cys_MeTrfase_DNA-bd"/>
</dbReference>
<evidence type="ECO:0000313" key="4">
    <source>
        <dbReference type="EMBL" id="QGA10576.1"/>
    </source>
</evidence>
<dbReference type="AlphaFoldDB" id="A0A5Q0P1E4"/>
<name>A0A5Q0P1E4_9GAMM</name>
<dbReference type="PANTHER" id="PTHR42942:SF1">
    <property type="entry name" value="ALKYLTRANSFERASE-LIKE PROTEIN 1"/>
    <property type="match status" value="1"/>
</dbReference>